<dbReference type="InterPro" id="IPR036322">
    <property type="entry name" value="WD40_repeat_dom_sf"/>
</dbReference>
<dbReference type="EC" id="3.1.1.97" evidence="6"/>
<dbReference type="GO" id="GO:0061685">
    <property type="term" value="F:diphthine methylesterase activity"/>
    <property type="evidence" value="ECO:0007669"/>
    <property type="project" value="UniProtKB-EC"/>
</dbReference>
<accession>A0A1X7VUL6</accession>
<dbReference type="SMART" id="SM00320">
    <property type="entry name" value="WD40"/>
    <property type="match status" value="4"/>
</dbReference>
<evidence type="ECO:0000256" key="7">
    <source>
        <dbReference type="ARBA" id="ARBA00047551"/>
    </source>
</evidence>
<dbReference type="InParanoid" id="A0A1X7VUL6"/>
<dbReference type="PANTHER" id="PTHR46042">
    <property type="entry name" value="DIPHTHINE METHYLTRANSFERASE"/>
    <property type="match status" value="1"/>
</dbReference>
<evidence type="ECO:0000313" key="10">
    <source>
        <dbReference type="Proteomes" id="UP000007879"/>
    </source>
</evidence>
<organism evidence="9">
    <name type="scientific">Amphimedon queenslandica</name>
    <name type="common">Sponge</name>
    <dbReference type="NCBI Taxonomy" id="400682"/>
    <lineage>
        <taxon>Eukaryota</taxon>
        <taxon>Metazoa</taxon>
        <taxon>Porifera</taxon>
        <taxon>Demospongiae</taxon>
        <taxon>Heteroscleromorpha</taxon>
        <taxon>Haplosclerida</taxon>
        <taxon>Niphatidae</taxon>
        <taxon>Amphimedon</taxon>
    </lineage>
</organism>
<dbReference type="GO" id="GO:0017183">
    <property type="term" value="P:protein histidyl modification to diphthamide"/>
    <property type="evidence" value="ECO:0007669"/>
    <property type="project" value="TreeGrafter"/>
</dbReference>
<keyword evidence="2 8" id="KW-0853">WD repeat</keyword>
<dbReference type="EnsemblMetazoa" id="Aqu2.1.43560_001">
    <property type="protein sequence ID" value="Aqu2.1.43560_001"/>
    <property type="gene ID" value="Aqu2.1.43560"/>
</dbReference>
<reference evidence="9" key="2">
    <citation type="submission" date="2017-05" db="UniProtKB">
        <authorList>
            <consortium name="EnsemblMetazoa"/>
        </authorList>
    </citation>
    <scope>IDENTIFICATION</scope>
</reference>
<dbReference type="InterPro" id="IPR015943">
    <property type="entry name" value="WD40/YVTN_repeat-like_dom_sf"/>
</dbReference>
<evidence type="ECO:0000256" key="8">
    <source>
        <dbReference type="PROSITE-ProRule" id="PRU00221"/>
    </source>
</evidence>
<evidence type="ECO:0000313" key="9">
    <source>
        <dbReference type="EnsemblMetazoa" id="Aqu2.1.43560_001"/>
    </source>
</evidence>
<dbReference type="InterPro" id="IPR001680">
    <property type="entry name" value="WD40_rpt"/>
</dbReference>
<keyword evidence="3" id="KW-0677">Repeat</keyword>
<proteinExistence type="inferred from homology"/>
<sequence>MAAATLSLVDTILFADTVEWCKDPRYRGILACGTYQLDEKSGQRLGGIELYKLQEDMQGLEKTGSVSVAGVLDMRWSPVVGNTTQSLLLIANADQHVRMYSLDTTSTGHQTKLEATGSVKIPSDRDPATNSILCLSIDVQRSLVVISDSAGCITLIDSESMDVNRQWKGHAYEAWVATFDNWNSDIILSGGDDSKLCIWDRRESEPIYTKRFEMGVCSIQSHPKKENQYITGSYDEVARLWDQRKPSTPLKELHLGGGVWRLKWHPCLPNVLGSATMYAGFHVLNIETQRIIYQYNGGRDDERKEKEVLLGYGIDWFPCSESESETRKSTMLASCSFYDHSLQLWTCEII</sequence>
<dbReference type="EnsemblMetazoa" id="XM_003382893.2">
    <property type="protein sequence ID" value="XP_003382941.1"/>
    <property type="gene ID" value="LOC100634422"/>
</dbReference>
<gene>
    <name evidence="9" type="primary">100634422</name>
</gene>
<comment type="catalytic activity">
    <reaction evidence="7">
        <text>diphthine methyl ester-[translation elongation factor 2] + H2O = diphthine-[translation elongation factor 2] + methanol + H(+)</text>
        <dbReference type="Rhea" id="RHEA:42656"/>
        <dbReference type="Rhea" id="RHEA-COMP:10172"/>
        <dbReference type="Rhea" id="RHEA-COMP:10173"/>
        <dbReference type="ChEBI" id="CHEBI:15377"/>
        <dbReference type="ChEBI" id="CHEBI:15378"/>
        <dbReference type="ChEBI" id="CHEBI:17790"/>
        <dbReference type="ChEBI" id="CHEBI:79005"/>
        <dbReference type="ChEBI" id="CHEBI:82696"/>
        <dbReference type="EC" id="3.1.1.97"/>
    </reaction>
</comment>
<evidence type="ECO:0000256" key="4">
    <source>
        <dbReference type="ARBA" id="ARBA00022801"/>
    </source>
</evidence>
<dbReference type="OrthoDB" id="1930760at2759"/>
<dbReference type="Gene3D" id="2.130.10.10">
    <property type="entry name" value="YVTN repeat-like/Quinoprotein amine dehydrogenase"/>
    <property type="match status" value="1"/>
</dbReference>
<keyword evidence="10" id="KW-1185">Reference proteome</keyword>
<comment type="pathway">
    <text evidence="1">Protein modification; peptidyl-diphthamide biosynthesis.</text>
</comment>
<dbReference type="STRING" id="400682.A0A1X7VUL6"/>
<dbReference type="InterPro" id="IPR052415">
    <property type="entry name" value="Diphthine_MTase"/>
</dbReference>
<reference evidence="10" key="1">
    <citation type="journal article" date="2010" name="Nature">
        <title>The Amphimedon queenslandica genome and the evolution of animal complexity.</title>
        <authorList>
            <person name="Srivastava M."/>
            <person name="Simakov O."/>
            <person name="Chapman J."/>
            <person name="Fahey B."/>
            <person name="Gauthier M.E."/>
            <person name="Mitros T."/>
            <person name="Richards G.S."/>
            <person name="Conaco C."/>
            <person name="Dacre M."/>
            <person name="Hellsten U."/>
            <person name="Larroux C."/>
            <person name="Putnam N.H."/>
            <person name="Stanke M."/>
            <person name="Adamska M."/>
            <person name="Darling A."/>
            <person name="Degnan S.M."/>
            <person name="Oakley T.H."/>
            <person name="Plachetzki D.C."/>
            <person name="Zhai Y."/>
            <person name="Adamski M."/>
            <person name="Calcino A."/>
            <person name="Cummins S.F."/>
            <person name="Goodstein D.M."/>
            <person name="Harris C."/>
            <person name="Jackson D.J."/>
            <person name="Leys S.P."/>
            <person name="Shu S."/>
            <person name="Woodcroft B.J."/>
            <person name="Vervoort M."/>
            <person name="Kosik K.S."/>
            <person name="Manning G."/>
            <person name="Degnan B.M."/>
            <person name="Rokhsar D.S."/>
        </authorList>
    </citation>
    <scope>NUCLEOTIDE SEQUENCE [LARGE SCALE GENOMIC DNA]</scope>
</reference>
<keyword evidence="4" id="KW-0378">Hydrolase</keyword>
<evidence type="ECO:0000256" key="1">
    <source>
        <dbReference type="ARBA" id="ARBA00005156"/>
    </source>
</evidence>
<dbReference type="SUPFAM" id="SSF50978">
    <property type="entry name" value="WD40 repeat-like"/>
    <property type="match status" value="1"/>
</dbReference>
<dbReference type="FunCoup" id="A0A1X7VUL6">
    <property type="interactions" value="646"/>
</dbReference>
<evidence type="ECO:0000256" key="6">
    <source>
        <dbReference type="ARBA" id="ARBA00039131"/>
    </source>
</evidence>
<evidence type="ECO:0000256" key="2">
    <source>
        <dbReference type="ARBA" id="ARBA00022574"/>
    </source>
</evidence>
<dbReference type="AlphaFoldDB" id="A0A1X7VUL6"/>
<dbReference type="PANTHER" id="PTHR46042:SF1">
    <property type="entry name" value="DIPHTHINE METHYLTRANSFERASE"/>
    <property type="match status" value="1"/>
</dbReference>
<comment type="similarity">
    <text evidence="5">Belongs to the DPH7 family.</text>
</comment>
<dbReference type="Proteomes" id="UP000007879">
    <property type="component" value="Unassembled WGS sequence"/>
</dbReference>
<evidence type="ECO:0000256" key="5">
    <source>
        <dbReference type="ARBA" id="ARBA00038092"/>
    </source>
</evidence>
<name>A0A1X7VUL6_AMPQE</name>
<dbReference type="OMA" id="LVCCMYD"/>
<dbReference type="GO" id="GO:0005737">
    <property type="term" value="C:cytoplasm"/>
    <property type="evidence" value="ECO:0007669"/>
    <property type="project" value="TreeGrafter"/>
</dbReference>
<dbReference type="PROSITE" id="PS50082">
    <property type="entry name" value="WD_REPEATS_2"/>
    <property type="match status" value="1"/>
</dbReference>
<dbReference type="KEGG" id="aqu:100634422"/>
<protein>
    <recommendedName>
        <fullName evidence="6">methylated diphthine methylhydrolase</fullName>
        <ecNumber evidence="6">3.1.1.97</ecNumber>
    </recommendedName>
</protein>
<dbReference type="Pfam" id="PF00400">
    <property type="entry name" value="WD40"/>
    <property type="match status" value="1"/>
</dbReference>
<evidence type="ECO:0000256" key="3">
    <source>
        <dbReference type="ARBA" id="ARBA00022737"/>
    </source>
</evidence>
<dbReference type="eggNOG" id="KOG0280">
    <property type="taxonomic scope" value="Eukaryota"/>
</dbReference>
<feature type="repeat" description="WD" evidence="8">
    <location>
        <begin position="183"/>
        <end position="209"/>
    </location>
</feature>